<dbReference type="SUPFAM" id="SSF53474">
    <property type="entry name" value="alpha/beta-Hydrolases"/>
    <property type="match status" value="1"/>
</dbReference>
<evidence type="ECO:0000256" key="3">
    <source>
        <dbReference type="ARBA" id="ARBA00022729"/>
    </source>
</evidence>
<dbReference type="STRING" id="1095630.A0A2J6TCQ4"/>
<evidence type="ECO:0000256" key="7">
    <source>
        <dbReference type="ARBA" id="ARBA00026105"/>
    </source>
</evidence>
<keyword evidence="5" id="KW-0439">Lignin degradation</keyword>
<evidence type="ECO:0000313" key="9">
    <source>
        <dbReference type="EMBL" id="PMD60783.1"/>
    </source>
</evidence>
<evidence type="ECO:0000256" key="2">
    <source>
        <dbReference type="ARBA" id="ARBA00022487"/>
    </source>
</evidence>
<dbReference type="GO" id="GO:0052689">
    <property type="term" value="F:carboxylic ester hydrolase activity"/>
    <property type="evidence" value="ECO:0007669"/>
    <property type="project" value="UniProtKB-KW"/>
</dbReference>
<evidence type="ECO:0000256" key="1">
    <source>
        <dbReference type="ARBA" id="ARBA00010092"/>
    </source>
</evidence>
<evidence type="ECO:0000259" key="8">
    <source>
        <dbReference type="Pfam" id="PF22244"/>
    </source>
</evidence>
<dbReference type="Proteomes" id="UP000235371">
    <property type="component" value="Unassembled WGS sequence"/>
</dbReference>
<dbReference type="GO" id="GO:0046274">
    <property type="term" value="P:lignin catabolic process"/>
    <property type="evidence" value="ECO:0007669"/>
    <property type="project" value="UniProtKB-KW"/>
</dbReference>
<feature type="domain" description="4-O-methyl-glucuronoyl methylesterase-like" evidence="8">
    <location>
        <begin position="88"/>
        <end position="318"/>
    </location>
</feature>
<dbReference type="EMBL" id="KZ613788">
    <property type="protein sequence ID" value="PMD60783.1"/>
    <property type="molecule type" value="Genomic_DNA"/>
</dbReference>
<dbReference type="OrthoDB" id="3781271at2759"/>
<dbReference type="InterPro" id="IPR029058">
    <property type="entry name" value="AB_hydrolase_fold"/>
</dbReference>
<dbReference type="Gene3D" id="3.40.50.1820">
    <property type="entry name" value="alpha/beta hydrolase"/>
    <property type="match status" value="1"/>
</dbReference>
<reference evidence="9 10" key="1">
    <citation type="submission" date="2016-04" db="EMBL/GenBank/DDBJ databases">
        <title>A degradative enzymes factory behind the ericoid mycorrhizal symbiosis.</title>
        <authorList>
            <consortium name="DOE Joint Genome Institute"/>
            <person name="Martino E."/>
            <person name="Morin E."/>
            <person name="Grelet G."/>
            <person name="Kuo A."/>
            <person name="Kohler A."/>
            <person name="Daghino S."/>
            <person name="Barry K."/>
            <person name="Choi C."/>
            <person name="Cichocki N."/>
            <person name="Clum A."/>
            <person name="Copeland A."/>
            <person name="Hainaut M."/>
            <person name="Haridas S."/>
            <person name="Labutti K."/>
            <person name="Lindquist E."/>
            <person name="Lipzen A."/>
            <person name="Khouja H.-R."/>
            <person name="Murat C."/>
            <person name="Ohm R."/>
            <person name="Olson A."/>
            <person name="Spatafora J."/>
            <person name="Veneault-Fourrey C."/>
            <person name="Henrissat B."/>
            <person name="Grigoriev I."/>
            <person name="Martin F."/>
            <person name="Perotto S."/>
        </authorList>
    </citation>
    <scope>NUCLEOTIDE SEQUENCE [LARGE SCALE GENOMIC DNA]</scope>
    <source>
        <strain evidence="9 10">E</strain>
    </source>
</reference>
<keyword evidence="3" id="KW-0732">Signal</keyword>
<dbReference type="RefSeq" id="XP_024737687.1">
    <property type="nucleotide sequence ID" value="XM_024874672.1"/>
</dbReference>
<dbReference type="EC" id="3.1.1.117" evidence="7"/>
<dbReference type="InParanoid" id="A0A2J6TCQ4"/>
<gene>
    <name evidence="9" type="ORF">K444DRAFT_527948</name>
</gene>
<dbReference type="Pfam" id="PF22244">
    <property type="entry name" value="GCE_fung"/>
    <property type="match status" value="1"/>
</dbReference>
<comment type="catalytic activity">
    <reaction evidence="6">
        <text>a 4-O-methyl-alpha-D-glucuronosyl ester derivative + H2O = 4-O-methyl-alpha-D-glucuronate derivative + an alcohol + H(+)</text>
        <dbReference type="Rhea" id="RHEA:67452"/>
        <dbReference type="ChEBI" id="CHEBI:15377"/>
        <dbReference type="ChEBI" id="CHEBI:15378"/>
        <dbReference type="ChEBI" id="CHEBI:30879"/>
        <dbReference type="ChEBI" id="CHEBI:171667"/>
        <dbReference type="ChEBI" id="CHEBI:171668"/>
        <dbReference type="EC" id="3.1.1.117"/>
    </reaction>
    <physiologicalReaction direction="left-to-right" evidence="6">
        <dbReference type="Rhea" id="RHEA:67453"/>
    </physiologicalReaction>
</comment>
<evidence type="ECO:0000256" key="4">
    <source>
        <dbReference type="ARBA" id="ARBA00022801"/>
    </source>
</evidence>
<dbReference type="InterPro" id="IPR054579">
    <property type="entry name" value="GCE-like_dom"/>
</dbReference>
<protein>
    <recommendedName>
        <fullName evidence="7">(4-O-methyl)-D-glucuronate--lignin esterase</fullName>
        <ecNumber evidence="7">3.1.1.117</ecNumber>
    </recommendedName>
</protein>
<evidence type="ECO:0000256" key="5">
    <source>
        <dbReference type="ARBA" id="ARBA00023185"/>
    </source>
</evidence>
<keyword evidence="10" id="KW-1185">Reference proteome</keyword>
<comment type="similarity">
    <text evidence="1">Belongs to the carbohydrate esterase 15 (CE15) family.</text>
</comment>
<evidence type="ECO:0000313" key="10">
    <source>
        <dbReference type="Proteomes" id="UP000235371"/>
    </source>
</evidence>
<accession>A0A2J6TCQ4</accession>
<name>A0A2J6TCQ4_9HELO</name>
<evidence type="ECO:0000256" key="6">
    <source>
        <dbReference type="ARBA" id="ARBA00024511"/>
    </source>
</evidence>
<proteinExistence type="inferred from homology"/>
<dbReference type="AlphaFoldDB" id="A0A2J6TCQ4"/>
<dbReference type="GeneID" id="36582752"/>
<sequence>MEKRQSPVSATEFVDVRCGLPSGYSFTSDPKLPDPFTFANGTKVKSKADWPCRRQEINDPFQKYELGTKPIPKAGAVAGSFSAGKLSVTVTEGGKSITFSAIIKAPTGGTAPYPAIIGIGGVSIPIPAGVGSITFGNDEMAAQQNSASHGKGKFFDLYGSSMNTGATTGWAWGVSRLIDALESTAGHNIDPKRLGVSGCSRNGKGAFIVGALDQRIALTIPQESGSGRAACWRISDNEKAAGKNIQTAGEIISENAWFGTPFNTYAKVTSTLPLDHHMLTGLVYPRGLFVIENDIDWLGPVSMTACQEIGQLIYSANGATGNFGFSGHSHCAFPSSQSTDLNAYITHFLINGGTGDIKQVQTSSAKATLSTYYSWAVPSLA</sequence>
<keyword evidence="4" id="KW-0378">Hydrolase</keyword>
<keyword evidence="2" id="KW-0719">Serine esterase</keyword>
<organism evidence="9 10">
    <name type="scientific">Hyaloscypha bicolor E</name>
    <dbReference type="NCBI Taxonomy" id="1095630"/>
    <lineage>
        <taxon>Eukaryota</taxon>
        <taxon>Fungi</taxon>
        <taxon>Dikarya</taxon>
        <taxon>Ascomycota</taxon>
        <taxon>Pezizomycotina</taxon>
        <taxon>Leotiomycetes</taxon>
        <taxon>Helotiales</taxon>
        <taxon>Hyaloscyphaceae</taxon>
        <taxon>Hyaloscypha</taxon>
        <taxon>Hyaloscypha bicolor</taxon>
    </lineage>
</organism>